<dbReference type="InterPro" id="IPR024655">
    <property type="entry name" value="Asl1_glyco_hydro_catalytic"/>
</dbReference>
<dbReference type="InterPro" id="IPR053183">
    <property type="entry name" value="ASL1"/>
</dbReference>
<keyword evidence="2" id="KW-0732">Signal</keyword>
<dbReference type="GO" id="GO:0009277">
    <property type="term" value="C:fungal-type cell wall"/>
    <property type="evidence" value="ECO:0007669"/>
    <property type="project" value="TreeGrafter"/>
</dbReference>
<dbReference type="PANTHER" id="PTHR34154">
    <property type="entry name" value="ALKALI-SENSITIVE LINKAGE PROTEIN 1"/>
    <property type="match status" value="1"/>
</dbReference>
<keyword evidence="4" id="KW-0378">Hydrolase</keyword>
<dbReference type="GO" id="GO:0071966">
    <property type="term" value="P:fungal-type cell wall polysaccharide metabolic process"/>
    <property type="evidence" value="ECO:0007669"/>
    <property type="project" value="TreeGrafter"/>
</dbReference>
<evidence type="ECO:0000313" key="5">
    <source>
        <dbReference type="Proteomes" id="UP000076632"/>
    </source>
</evidence>
<dbReference type="Gene3D" id="3.20.20.80">
    <property type="entry name" value="Glycosidases"/>
    <property type="match status" value="1"/>
</dbReference>
<feature type="region of interest" description="Disordered" evidence="1">
    <location>
        <begin position="245"/>
        <end position="283"/>
    </location>
</feature>
<dbReference type="RefSeq" id="XP_018187953.1">
    <property type="nucleotide sequence ID" value="XM_018329293.1"/>
</dbReference>
<evidence type="ECO:0000256" key="1">
    <source>
        <dbReference type="SAM" id="MobiDB-lite"/>
    </source>
</evidence>
<evidence type="ECO:0000259" key="3">
    <source>
        <dbReference type="Pfam" id="PF11790"/>
    </source>
</evidence>
<dbReference type="InParanoid" id="A0A165GNB4"/>
<dbReference type="Proteomes" id="UP000076632">
    <property type="component" value="Unassembled WGS sequence"/>
</dbReference>
<feature type="chain" id="PRO_5007858210" evidence="2">
    <location>
        <begin position="20"/>
        <end position="506"/>
    </location>
</feature>
<gene>
    <name evidence="4" type="ORF">L228DRAFT_151744</name>
</gene>
<dbReference type="SUPFAM" id="SSF51445">
    <property type="entry name" value="(Trans)glycosidases"/>
    <property type="match status" value="1"/>
</dbReference>
<reference evidence="4 5" key="1">
    <citation type="journal article" date="2016" name="Fungal Biol.">
        <title>The genome of Xylona heveae provides a window into fungal endophytism.</title>
        <authorList>
            <person name="Gazis R."/>
            <person name="Kuo A."/>
            <person name="Riley R."/>
            <person name="LaButti K."/>
            <person name="Lipzen A."/>
            <person name="Lin J."/>
            <person name="Amirebrahimi M."/>
            <person name="Hesse C.N."/>
            <person name="Spatafora J.W."/>
            <person name="Henrissat B."/>
            <person name="Hainaut M."/>
            <person name="Grigoriev I.V."/>
            <person name="Hibbett D.S."/>
        </authorList>
    </citation>
    <scope>NUCLEOTIDE SEQUENCE [LARGE SCALE GENOMIC DNA]</scope>
    <source>
        <strain evidence="4 5">TC161</strain>
    </source>
</reference>
<sequence>MSVLKHLGLLSLGAVAAMALPSGQNPTGSPGGWGSGPYSMGNGTASVASSGSAAGTAYTTKTTVTNLHSSTTTEVFTVTVEPTSSSAPSASAAALSSSVLASSVGSCPVPQTVTVTATNLVTTTVSAAAAASSSSSSYLAPAQASSSHGYGHLSLHSKHSSWGTGYAASTGYAPSSGYASPSASSYAAPPSSSSAEVAAASTSANPSSSSYVAPSSSSVASSSALPSSSTTSAAGGQFYTAAASSSTSSTTSTTPTTTAAASSTVASSTSSSASATPTASGNGKRGLAYNSAALCDGFEGSSQVSWGYNWGSSSSGLSNSFNYVPLLWGTSSDFTSQWSEIASSAIENGATHLMSFNEPDQSSQSNLSPSDAASGYKQYMMPFAGKAKLGSPAVTNGGGQMGLTWLGNFIEACDGCQIDYINLHWYGIEASDLQSHIETAWKQFNKPIWVTEFAPTSGDTQDFLSQMLPWLDSQDYVERYAYFMVADGMLIEGEALSALGSLYNSN</sequence>
<evidence type="ECO:0000256" key="2">
    <source>
        <dbReference type="SAM" id="SignalP"/>
    </source>
</evidence>
<name>A0A165GNB4_XYLHT</name>
<evidence type="ECO:0000313" key="4">
    <source>
        <dbReference type="EMBL" id="KZF22398.1"/>
    </source>
</evidence>
<dbReference type="AlphaFoldDB" id="A0A165GNB4"/>
<dbReference type="InterPro" id="IPR017853">
    <property type="entry name" value="GH"/>
</dbReference>
<dbReference type="GO" id="GO:0016787">
    <property type="term" value="F:hydrolase activity"/>
    <property type="evidence" value="ECO:0007669"/>
    <property type="project" value="UniProtKB-KW"/>
</dbReference>
<dbReference type="PANTHER" id="PTHR34154:SF10">
    <property type="entry name" value="ASL1-LIKE GLYCOSYL HYDROLASE CATALYTIC DOMAIN-CONTAINING PROTEIN"/>
    <property type="match status" value="1"/>
</dbReference>
<feature type="compositionally biased region" description="Low complexity" evidence="1">
    <location>
        <begin position="245"/>
        <end position="280"/>
    </location>
</feature>
<dbReference type="Pfam" id="PF11790">
    <property type="entry name" value="Glyco_hydro_cc"/>
    <property type="match status" value="1"/>
</dbReference>
<dbReference type="GeneID" id="28894430"/>
<dbReference type="OMA" id="SHKRGVC"/>
<keyword evidence="5" id="KW-1185">Reference proteome</keyword>
<feature type="domain" description="Asl1-like glycosyl hydrolase catalytic" evidence="3">
    <location>
        <begin position="286"/>
        <end position="503"/>
    </location>
</feature>
<dbReference type="OrthoDB" id="43654at2759"/>
<organism evidence="4 5">
    <name type="scientific">Xylona heveae (strain CBS 132557 / TC161)</name>
    <dbReference type="NCBI Taxonomy" id="1328760"/>
    <lineage>
        <taxon>Eukaryota</taxon>
        <taxon>Fungi</taxon>
        <taxon>Dikarya</taxon>
        <taxon>Ascomycota</taxon>
        <taxon>Pezizomycotina</taxon>
        <taxon>Xylonomycetes</taxon>
        <taxon>Xylonales</taxon>
        <taxon>Xylonaceae</taxon>
        <taxon>Xylona</taxon>
    </lineage>
</organism>
<protein>
    <submittedName>
        <fullName evidence="4">Glycoside hydrolase family 128 protein</fullName>
    </submittedName>
</protein>
<proteinExistence type="predicted"/>
<feature type="signal peptide" evidence="2">
    <location>
        <begin position="1"/>
        <end position="19"/>
    </location>
</feature>
<accession>A0A165GNB4</accession>
<dbReference type="STRING" id="1328760.A0A165GNB4"/>
<dbReference type="EMBL" id="KV407459">
    <property type="protein sequence ID" value="KZF22398.1"/>
    <property type="molecule type" value="Genomic_DNA"/>
</dbReference>